<evidence type="ECO:0000256" key="3">
    <source>
        <dbReference type="ARBA" id="ARBA00023125"/>
    </source>
</evidence>
<dbReference type="SMART" id="SM00028">
    <property type="entry name" value="TPR"/>
    <property type="match status" value="3"/>
</dbReference>
<evidence type="ECO:0000313" key="7">
    <source>
        <dbReference type="EMBL" id="NJP43026.1"/>
    </source>
</evidence>
<comment type="caution">
    <text evidence="7">The sequence shown here is derived from an EMBL/GenBank/DDBJ whole genome shotgun (WGS) entry which is preliminary data.</text>
</comment>
<keyword evidence="3 4" id="KW-0238">DNA-binding</keyword>
<dbReference type="PANTHER" id="PTHR47691:SF3">
    <property type="entry name" value="HTH-TYPE TRANSCRIPTIONAL REGULATOR RV0890C-RELATED"/>
    <property type="match status" value="1"/>
</dbReference>
<dbReference type="CDD" id="cd15831">
    <property type="entry name" value="BTAD"/>
    <property type="match status" value="1"/>
</dbReference>
<evidence type="ECO:0000259" key="6">
    <source>
        <dbReference type="PROSITE" id="PS51755"/>
    </source>
</evidence>
<gene>
    <name evidence="7" type="ORF">HCN08_06330</name>
</gene>
<evidence type="ECO:0000256" key="2">
    <source>
        <dbReference type="ARBA" id="ARBA00023012"/>
    </source>
</evidence>
<dbReference type="SUPFAM" id="SSF48452">
    <property type="entry name" value="TPR-like"/>
    <property type="match status" value="2"/>
</dbReference>
<evidence type="ECO:0000256" key="5">
    <source>
        <dbReference type="SAM" id="MobiDB-lite"/>
    </source>
</evidence>
<dbReference type="Pfam" id="PF25872">
    <property type="entry name" value="HTH_77"/>
    <property type="match status" value="1"/>
</dbReference>
<evidence type="ECO:0000256" key="1">
    <source>
        <dbReference type="ARBA" id="ARBA00005820"/>
    </source>
</evidence>
<dbReference type="PANTHER" id="PTHR47691">
    <property type="entry name" value="REGULATOR-RELATED"/>
    <property type="match status" value="1"/>
</dbReference>
<dbReference type="InterPro" id="IPR016032">
    <property type="entry name" value="Sig_transdc_resp-reg_C-effctor"/>
</dbReference>
<sequence length="1153" mass="120223">MFGILGATRALGADGAELALGGPRRRALLAVLLLDAGRLVSTERLIDALYGEEPPANAANALQSQVSRLRQVLPVPVEGLPAGYRLAADPDQVDAHRFQRLSAQGREVLLGGDAARAAELLREALALWRGPALADVGDAPFAAAQVVRLEELRTGAVEDRIEADLALGRHRSLVAELGEAVAAHPLRERLRGQLMRALHGSGRQSEALEAYEDARRELAESLGADPGPELAAVHLAILRGEPPAGDPSSARADVSRETPKTGPGPDVPRETSPPAASATPAPVGPSVADTFPAPAAAPSAPALPATPPPARHELPAQLTSFVGRSGELAAIGAHLTRYRLVTLLGPGGAGKTRLAVEAAGRHPQDACFVDLTGVTAGDEVPQAVLGALGLRDGGLLPATGHAPVPGGAQGGPAPGTDPVARIAAALADRPLLLVLDNCEHVVAEAALLAERLLTASPQLRILATSREALGITGETLCPVPTLGLPRPGSDRAQLLASPAVRLFAERAAAVSPGFDPVADPDTADAVLRLCTALDGLPLAIELAAARLRSLPVTEIAARLGALPAHDAGPYSSGLRPDALFRLLSRGSRTAQPRQRTLRGVVDWSWELLPDDERAALRRASVFAGGWTLAAAEAVCADGETIEPDDVLDLMAALVEKSLVVAQHTEGGRGVRYRMLESIRAYGAERLAEAGETERTYGVHAGHFLDFATAADPHLRGPEQLEWLRRLSDERDNLQAALHRTLDAGDIPRAMRLIAVLSSYWLLRGVRYEGVGPARQVLAALGPHAPQGLEEEYVLCVLAVVSALTKTADYTAHVAEATTIVDGMYRVARRYPVLTLLWAPFAGVPAYDPQTLADVEATLAARNDPWYDALARLGDGFQAWLTHRDAALARIAGEEALAGFRRQGDRWGMITCQHLLADLADREGDLERAVALNADALVLAEELDSALDVADLLTHRAASRLRAGDLAGAQEDGERAVALSRRAGAPESLALAHAGLADLARLRGDLPAARAFAEQALAECPTGWFAGNASRCTVQVALGRIAVAEGDPVRARACLREAATFDPEVLRAAAENAAAVAEAAAALALLDGEPRRAAGLLGAAEALRGDRATGPDAAAARRDARTALGAADCAAAVAEAAALDRAAAVDLLTGYVTG</sequence>
<reference evidence="7 8" key="1">
    <citation type="submission" date="2020-03" db="EMBL/GenBank/DDBJ databases">
        <title>WGS of actinomycetes isolated from Thailand.</title>
        <authorList>
            <person name="Thawai C."/>
        </authorList>
    </citation>
    <scope>NUCLEOTIDE SEQUENCE [LARGE SCALE GENOMIC DNA]</scope>
    <source>
        <strain evidence="7 8">PRB2-1</strain>
    </source>
</reference>
<comment type="similarity">
    <text evidence="1">Belongs to the AfsR/DnrI/RedD regulatory family.</text>
</comment>
<dbReference type="Gene3D" id="3.40.50.300">
    <property type="entry name" value="P-loop containing nucleotide triphosphate hydrolases"/>
    <property type="match status" value="1"/>
</dbReference>
<feature type="compositionally biased region" description="Low complexity" evidence="5">
    <location>
        <begin position="272"/>
        <end position="303"/>
    </location>
</feature>
<name>A0ABX0ZIA2_9ACTN</name>
<dbReference type="InterPro" id="IPR005158">
    <property type="entry name" value="BTAD"/>
</dbReference>
<dbReference type="SUPFAM" id="SSF52540">
    <property type="entry name" value="P-loop containing nucleoside triphosphate hydrolases"/>
    <property type="match status" value="1"/>
</dbReference>
<dbReference type="Gene3D" id="1.25.40.10">
    <property type="entry name" value="Tetratricopeptide repeat domain"/>
    <property type="match status" value="2"/>
</dbReference>
<feature type="region of interest" description="Disordered" evidence="5">
    <location>
        <begin position="240"/>
        <end position="312"/>
    </location>
</feature>
<keyword evidence="8" id="KW-1185">Reference proteome</keyword>
<evidence type="ECO:0000313" key="8">
    <source>
        <dbReference type="Proteomes" id="UP000734511"/>
    </source>
</evidence>
<feature type="domain" description="OmpR/PhoB-type" evidence="6">
    <location>
        <begin position="1"/>
        <end position="105"/>
    </location>
</feature>
<dbReference type="Gene3D" id="1.10.10.10">
    <property type="entry name" value="Winged helix-like DNA-binding domain superfamily/Winged helix DNA-binding domain"/>
    <property type="match status" value="1"/>
</dbReference>
<protein>
    <submittedName>
        <fullName evidence="7">AfsR family transcriptional regulator</fullName>
    </submittedName>
</protein>
<dbReference type="SMART" id="SM01043">
    <property type="entry name" value="BTAD"/>
    <property type="match status" value="1"/>
</dbReference>
<dbReference type="Pfam" id="PF00486">
    <property type="entry name" value="Trans_reg_C"/>
    <property type="match status" value="1"/>
</dbReference>
<dbReference type="InterPro" id="IPR019734">
    <property type="entry name" value="TPR_rpt"/>
</dbReference>
<dbReference type="InterPro" id="IPR036388">
    <property type="entry name" value="WH-like_DNA-bd_sf"/>
</dbReference>
<dbReference type="SMART" id="SM00862">
    <property type="entry name" value="Trans_reg_C"/>
    <property type="match status" value="1"/>
</dbReference>
<feature type="DNA-binding region" description="OmpR/PhoB-type" evidence="4">
    <location>
        <begin position="1"/>
        <end position="105"/>
    </location>
</feature>
<dbReference type="PRINTS" id="PR00364">
    <property type="entry name" value="DISEASERSIST"/>
</dbReference>
<dbReference type="RefSeq" id="WP_167982060.1">
    <property type="nucleotide sequence ID" value="NZ_JAATEJ010000003.1"/>
</dbReference>
<organism evidence="7 8">
    <name type="scientific">Actinacidiphila epipremni</name>
    <dbReference type="NCBI Taxonomy" id="2053013"/>
    <lineage>
        <taxon>Bacteria</taxon>
        <taxon>Bacillati</taxon>
        <taxon>Actinomycetota</taxon>
        <taxon>Actinomycetes</taxon>
        <taxon>Kitasatosporales</taxon>
        <taxon>Streptomycetaceae</taxon>
        <taxon>Actinacidiphila</taxon>
    </lineage>
</organism>
<dbReference type="InterPro" id="IPR027417">
    <property type="entry name" value="P-loop_NTPase"/>
</dbReference>
<dbReference type="EMBL" id="JAATEJ010000003">
    <property type="protein sequence ID" value="NJP43026.1"/>
    <property type="molecule type" value="Genomic_DNA"/>
</dbReference>
<dbReference type="Proteomes" id="UP000734511">
    <property type="component" value="Unassembled WGS sequence"/>
</dbReference>
<evidence type="ECO:0000256" key="4">
    <source>
        <dbReference type="PROSITE-ProRule" id="PRU01091"/>
    </source>
</evidence>
<accession>A0ABX0ZIA2</accession>
<proteinExistence type="inferred from homology"/>
<dbReference type="PROSITE" id="PS51755">
    <property type="entry name" value="OMPR_PHOB"/>
    <property type="match status" value="1"/>
</dbReference>
<keyword evidence="2" id="KW-0902">Two-component regulatory system</keyword>
<dbReference type="InterPro" id="IPR011990">
    <property type="entry name" value="TPR-like_helical_dom_sf"/>
</dbReference>
<dbReference type="InterPro" id="IPR001867">
    <property type="entry name" value="OmpR/PhoB-type_DNA-bd"/>
</dbReference>
<dbReference type="InterPro" id="IPR058852">
    <property type="entry name" value="HTH_77"/>
</dbReference>
<dbReference type="Pfam" id="PF03704">
    <property type="entry name" value="BTAD"/>
    <property type="match status" value="1"/>
</dbReference>
<dbReference type="SUPFAM" id="SSF46894">
    <property type="entry name" value="C-terminal effector domain of the bipartite response regulators"/>
    <property type="match status" value="1"/>
</dbReference>